<sequence length="58" mass="6818">MGLFVSLILHVKHSRVWERMEVTELVELRNSFCLLSLWLAALQHQQLPSDYVRLQDPA</sequence>
<name>A0A2P2P740_RHIMU</name>
<dbReference type="EMBL" id="GGEC01069999">
    <property type="protein sequence ID" value="MBX50483.1"/>
    <property type="molecule type" value="Transcribed_RNA"/>
</dbReference>
<proteinExistence type="predicted"/>
<accession>A0A2P2P740</accession>
<organism evidence="1">
    <name type="scientific">Rhizophora mucronata</name>
    <name type="common">Asiatic mangrove</name>
    <dbReference type="NCBI Taxonomy" id="61149"/>
    <lineage>
        <taxon>Eukaryota</taxon>
        <taxon>Viridiplantae</taxon>
        <taxon>Streptophyta</taxon>
        <taxon>Embryophyta</taxon>
        <taxon>Tracheophyta</taxon>
        <taxon>Spermatophyta</taxon>
        <taxon>Magnoliopsida</taxon>
        <taxon>eudicotyledons</taxon>
        <taxon>Gunneridae</taxon>
        <taxon>Pentapetalae</taxon>
        <taxon>rosids</taxon>
        <taxon>fabids</taxon>
        <taxon>Malpighiales</taxon>
        <taxon>Rhizophoraceae</taxon>
        <taxon>Rhizophora</taxon>
    </lineage>
</organism>
<evidence type="ECO:0000313" key="1">
    <source>
        <dbReference type="EMBL" id="MBX50483.1"/>
    </source>
</evidence>
<reference evidence="1" key="1">
    <citation type="submission" date="2018-02" db="EMBL/GenBank/DDBJ databases">
        <title>Rhizophora mucronata_Transcriptome.</title>
        <authorList>
            <person name="Meera S.P."/>
            <person name="Sreeshan A."/>
            <person name="Augustine A."/>
        </authorList>
    </citation>
    <scope>NUCLEOTIDE SEQUENCE</scope>
    <source>
        <tissue evidence="1">Leaf</tissue>
    </source>
</reference>
<dbReference type="AlphaFoldDB" id="A0A2P2P740"/>
<protein>
    <submittedName>
        <fullName evidence="1">Uncharacterized protein</fullName>
    </submittedName>
</protein>